<evidence type="ECO:0000313" key="4">
    <source>
        <dbReference type="EMBL" id="MFD2802190.1"/>
    </source>
</evidence>
<keyword evidence="5" id="KW-1185">Reference proteome</keyword>
<evidence type="ECO:0000256" key="1">
    <source>
        <dbReference type="ARBA" id="ARBA00023125"/>
    </source>
</evidence>
<accession>A0ABW5WGJ3</accession>
<dbReference type="RefSeq" id="WP_377389958.1">
    <property type="nucleotide sequence ID" value="NZ_JBHSAN010000019.1"/>
</dbReference>
<gene>
    <name evidence="4" type="ORF">ACFS2C_22645</name>
</gene>
<feature type="domain" description="HTH tetR-type" evidence="3">
    <location>
        <begin position="2"/>
        <end position="62"/>
    </location>
</feature>
<name>A0ABW5WGJ3_9PSEU</name>
<dbReference type="EMBL" id="JBHUOF010000042">
    <property type="protein sequence ID" value="MFD2802190.1"/>
    <property type="molecule type" value="Genomic_DNA"/>
</dbReference>
<dbReference type="Pfam" id="PF17940">
    <property type="entry name" value="TetR_C_31"/>
    <property type="match status" value="1"/>
</dbReference>
<evidence type="ECO:0000259" key="3">
    <source>
        <dbReference type="PROSITE" id="PS50977"/>
    </source>
</evidence>
<dbReference type="PANTHER" id="PTHR30055">
    <property type="entry name" value="HTH-TYPE TRANSCRIPTIONAL REGULATOR RUTR"/>
    <property type="match status" value="1"/>
</dbReference>
<dbReference type="InterPro" id="IPR041583">
    <property type="entry name" value="TetR_C_31"/>
</dbReference>
<dbReference type="PRINTS" id="PR00455">
    <property type="entry name" value="HTHTETR"/>
</dbReference>
<dbReference type="Pfam" id="PF00440">
    <property type="entry name" value="TetR_N"/>
    <property type="match status" value="1"/>
</dbReference>
<dbReference type="InterPro" id="IPR001647">
    <property type="entry name" value="HTH_TetR"/>
</dbReference>
<proteinExistence type="predicted"/>
<evidence type="ECO:0000313" key="5">
    <source>
        <dbReference type="Proteomes" id="UP001597478"/>
    </source>
</evidence>
<keyword evidence="1 2" id="KW-0238">DNA-binding</keyword>
<sequence>MATRKDQVLDAAIQVLGTRGMRQLTHRAVDEQAGVPPGSTSNHFRTREALLSGVLDRILEQEIAGWNRVAETMAPDETVPRDKTVLRDKTVPLDEDRFVAVLGSLVDHLSSRDRVLTLARLAVFAEAATNPALQRRIGEAQRRLLTWAAPLAAGLGLREPRQLKALLALIDGLLVNQFANPDPEFDAVPAISALLSGLR</sequence>
<dbReference type="PROSITE" id="PS50977">
    <property type="entry name" value="HTH_TETR_2"/>
    <property type="match status" value="1"/>
</dbReference>
<protein>
    <submittedName>
        <fullName evidence="4">TetR/AcrR family transcriptional regulator</fullName>
    </submittedName>
</protein>
<dbReference type="InterPro" id="IPR050109">
    <property type="entry name" value="HTH-type_TetR-like_transc_reg"/>
</dbReference>
<dbReference type="Gene3D" id="1.10.357.10">
    <property type="entry name" value="Tetracycline Repressor, domain 2"/>
    <property type="match status" value="1"/>
</dbReference>
<evidence type="ECO:0000256" key="2">
    <source>
        <dbReference type="PROSITE-ProRule" id="PRU00335"/>
    </source>
</evidence>
<dbReference type="SUPFAM" id="SSF46689">
    <property type="entry name" value="Homeodomain-like"/>
    <property type="match status" value="1"/>
</dbReference>
<organism evidence="4 5">
    <name type="scientific">Prauserella oleivorans</name>
    <dbReference type="NCBI Taxonomy" id="1478153"/>
    <lineage>
        <taxon>Bacteria</taxon>
        <taxon>Bacillati</taxon>
        <taxon>Actinomycetota</taxon>
        <taxon>Actinomycetes</taxon>
        <taxon>Pseudonocardiales</taxon>
        <taxon>Pseudonocardiaceae</taxon>
        <taxon>Prauserella</taxon>
    </lineage>
</organism>
<feature type="DNA-binding region" description="H-T-H motif" evidence="2">
    <location>
        <begin position="25"/>
        <end position="44"/>
    </location>
</feature>
<comment type="caution">
    <text evidence="4">The sequence shown here is derived from an EMBL/GenBank/DDBJ whole genome shotgun (WGS) entry which is preliminary data.</text>
</comment>
<reference evidence="5" key="1">
    <citation type="journal article" date="2019" name="Int. J. Syst. Evol. Microbiol.">
        <title>The Global Catalogue of Microorganisms (GCM) 10K type strain sequencing project: providing services to taxonomists for standard genome sequencing and annotation.</title>
        <authorList>
            <consortium name="The Broad Institute Genomics Platform"/>
            <consortium name="The Broad Institute Genome Sequencing Center for Infectious Disease"/>
            <person name="Wu L."/>
            <person name="Ma J."/>
        </authorList>
    </citation>
    <scope>NUCLEOTIDE SEQUENCE [LARGE SCALE GENOMIC DNA]</scope>
    <source>
        <strain evidence="5">IBRC-M 10906</strain>
    </source>
</reference>
<dbReference type="PANTHER" id="PTHR30055:SF226">
    <property type="entry name" value="HTH-TYPE TRANSCRIPTIONAL REGULATOR PKSA"/>
    <property type="match status" value="1"/>
</dbReference>
<dbReference type="InterPro" id="IPR009057">
    <property type="entry name" value="Homeodomain-like_sf"/>
</dbReference>
<dbReference type="Proteomes" id="UP001597478">
    <property type="component" value="Unassembled WGS sequence"/>
</dbReference>